<reference evidence="2" key="1">
    <citation type="journal article" date="2019" name="Int. J. Syst. Evol. Microbiol.">
        <title>The Global Catalogue of Microorganisms (GCM) 10K type strain sequencing project: providing services to taxonomists for standard genome sequencing and annotation.</title>
        <authorList>
            <consortium name="The Broad Institute Genomics Platform"/>
            <consortium name="The Broad Institute Genome Sequencing Center for Infectious Disease"/>
            <person name="Wu L."/>
            <person name="Ma J."/>
        </authorList>
    </citation>
    <scope>NUCLEOTIDE SEQUENCE [LARGE SCALE GENOMIC DNA]</scope>
    <source>
        <strain evidence="2">CCM 8924</strain>
    </source>
</reference>
<evidence type="ECO:0000313" key="1">
    <source>
        <dbReference type="EMBL" id="MFC6178221.1"/>
    </source>
</evidence>
<gene>
    <name evidence="1" type="ORF">ACFQGR_02195</name>
</gene>
<dbReference type="EMBL" id="JBHSSG010000008">
    <property type="protein sequence ID" value="MFC6178221.1"/>
    <property type="molecule type" value="Genomic_DNA"/>
</dbReference>
<dbReference type="Proteomes" id="UP001596158">
    <property type="component" value="Unassembled WGS sequence"/>
</dbReference>
<evidence type="ECO:0008006" key="3">
    <source>
        <dbReference type="Google" id="ProtNLM"/>
    </source>
</evidence>
<protein>
    <recommendedName>
        <fullName evidence="3">Phage protein</fullName>
    </recommendedName>
</protein>
<accession>A0ABW1RRY5</accession>
<proteinExistence type="predicted"/>
<comment type="caution">
    <text evidence="1">The sequence shown here is derived from an EMBL/GenBank/DDBJ whole genome shotgun (WGS) entry which is preliminary data.</text>
</comment>
<sequence>MSDNFINFNVETSGFDDVLAHLEAIQQVLGEHKASEFFTPEFMQKHNFQQKTFIEFLDFNNFNSDIDDISDDAMDHAINNQSDFNNWSDALDSAVDAFIERAQKL</sequence>
<dbReference type="RefSeq" id="WP_137600931.1">
    <property type="nucleotide sequence ID" value="NZ_BJDT01000011.1"/>
</dbReference>
<name>A0ABW1RRY5_9LACO</name>
<organism evidence="1 2">
    <name type="scientific">Weissella sagaensis</name>
    <dbReference type="NCBI Taxonomy" id="2559928"/>
    <lineage>
        <taxon>Bacteria</taxon>
        <taxon>Bacillati</taxon>
        <taxon>Bacillota</taxon>
        <taxon>Bacilli</taxon>
        <taxon>Lactobacillales</taxon>
        <taxon>Lactobacillaceae</taxon>
        <taxon>Weissella</taxon>
    </lineage>
</organism>
<evidence type="ECO:0000313" key="2">
    <source>
        <dbReference type="Proteomes" id="UP001596158"/>
    </source>
</evidence>
<keyword evidence="2" id="KW-1185">Reference proteome</keyword>